<comment type="caution">
    <text evidence="1">The sequence shown here is derived from an EMBL/GenBank/DDBJ whole genome shotgun (WGS) entry which is preliminary data.</text>
</comment>
<sequence length="227" mass="26227">MENIEFVNSQIVKLIQSAQYSDALTQIDQQLKSLQKVDSSLLYVPYMNKALVLLRLNRQSEAQTVLNKAQQISQADLKPHYLARVFYYQAIASTSLQDQVLFYTRAFNLYQHFDQNLATICQLSIAGVKARQNKIIEAIEIFNSNLNSAHSEQCRFKLGVLNLMRNRFKEAKRHLSSVSGTHQNKANQLIKQYCGAEEPEDCGAEGQEGDEDFQRYMREEMQRYLEM</sequence>
<keyword evidence="3" id="KW-1185">Reference proteome</keyword>
<reference evidence="1" key="1">
    <citation type="submission" date="2023-06" db="EMBL/GenBank/DDBJ databases">
        <authorList>
            <person name="Kurt Z."/>
        </authorList>
    </citation>
    <scope>NUCLEOTIDE SEQUENCE</scope>
</reference>
<dbReference type="InterPro" id="IPR011990">
    <property type="entry name" value="TPR-like_helical_dom_sf"/>
</dbReference>
<name>A0AA86TDD0_9EUKA</name>
<dbReference type="EMBL" id="CATOUU010000051">
    <property type="protein sequence ID" value="CAI9914456.1"/>
    <property type="molecule type" value="Genomic_DNA"/>
</dbReference>
<evidence type="ECO:0000313" key="1">
    <source>
        <dbReference type="EMBL" id="CAI9914456.1"/>
    </source>
</evidence>
<accession>A0AA86TDD0</accession>
<dbReference type="Proteomes" id="UP001642409">
    <property type="component" value="Unassembled WGS sequence"/>
</dbReference>
<organism evidence="1">
    <name type="scientific">Hexamita inflata</name>
    <dbReference type="NCBI Taxonomy" id="28002"/>
    <lineage>
        <taxon>Eukaryota</taxon>
        <taxon>Metamonada</taxon>
        <taxon>Diplomonadida</taxon>
        <taxon>Hexamitidae</taxon>
        <taxon>Hexamitinae</taxon>
        <taxon>Hexamita</taxon>
    </lineage>
</organism>
<protein>
    <submittedName>
        <fullName evidence="1">Tetratricopeptide-like helical domain superfamily</fullName>
    </submittedName>
    <submittedName>
        <fullName evidence="2">Tetratricopeptide-like_helical domain superfamily</fullName>
    </submittedName>
</protein>
<proteinExistence type="predicted"/>
<dbReference type="AlphaFoldDB" id="A0AA86TDD0"/>
<evidence type="ECO:0000313" key="3">
    <source>
        <dbReference type="Proteomes" id="UP001642409"/>
    </source>
</evidence>
<reference evidence="2 3" key="2">
    <citation type="submission" date="2024-07" db="EMBL/GenBank/DDBJ databases">
        <authorList>
            <person name="Akdeniz Z."/>
        </authorList>
    </citation>
    <scope>NUCLEOTIDE SEQUENCE [LARGE SCALE GENOMIC DNA]</scope>
</reference>
<evidence type="ECO:0000313" key="2">
    <source>
        <dbReference type="EMBL" id="CAL6082288.1"/>
    </source>
</evidence>
<dbReference type="EMBL" id="CAXDID020000363">
    <property type="protein sequence ID" value="CAL6082288.1"/>
    <property type="molecule type" value="Genomic_DNA"/>
</dbReference>
<gene>
    <name evidence="1" type="ORF">HINF_LOCUS2101</name>
    <name evidence="2" type="ORF">HINF_LOCUS61080</name>
</gene>
<dbReference type="Gene3D" id="1.25.40.10">
    <property type="entry name" value="Tetratricopeptide repeat domain"/>
    <property type="match status" value="1"/>
</dbReference>
<dbReference type="SUPFAM" id="SSF48452">
    <property type="entry name" value="TPR-like"/>
    <property type="match status" value="1"/>
</dbReference>